<feature type="transmembrane region" description="Helical" evidence="1">
    <location>
        <begin position="579"/>
        <end position="602"/>
    </location>
</feature>
<feature type="transmembrane region" description="Helical" evidence="1">
    <location>
        <begin position="447"/>
        <end position="470"/>
    </location>
</feature>
<feature type="transmembrane region" description="Helical" evidence="1">
    <location>
        <begin position="623"/>
        <end position="646"/>
    </location>
</feature>
<feature type="transmembrane region" description="Helical" evidence="1">
    <location>
        <begin position="48"/>
        <end position="69"/>
    </location>
</feature>
<gene>
    <name evidence="3" type="ORF">MYCIT1_LOCUS22477</name>
</gene>
<proteinExistence type="predicted"/>
<organism evidence="3 4">
    <name type="scientific">Mycena citricolor</name>
    <dbReference type="NCBI Taxonomy" id="2018698"/>
    <lineage>
        <taxon>Eukaryota</taxon>
        <taxon>Fungi</taxon>
        <taxon>Dikarya</taxon>
        <taxon>Basidiomycota</taxon>
        <taxon>Agaricomycotina</taxon>
        <taxon>Agaricomycetes</taxon>
        <taxon>Agaricomycetidae</taxon>
        <taxon>Agaricales</taxon>
        <taxon>Marasmiineae</taxon>
        <taxon>Mycenaceae</taxon>
        <taxon>Mycena</taxon>
    </lineage>
</organism>
<feature type="domain" description="DUF6534" evidence="2">
    <location>
        <begin position="205"/>
        <end position="299"/>
    </location>
</feature>
<evidence type="ECO:0000313" key="3">
    <source>
        <dbReference type="EMBL" id="CAK5274994.1"/>
    </source>
</evidence>
<sequence length="735" mass="81273">SIYLRSLRSSHFSSWLRQLPFLPHRHTPFPMTISYGLASPQILGALEIGIMFSLVMFGVIALQAYTYFTQNCSTDRRWLKLFVGMVMFFELCHSVASCHALYYFTIDLAGVPEERKAANSYSLSITPVFETIITALIQCFFAFRIRILSGSLRLSVLCWALAAVRLGAGLTMSVVCLLDVPLEPNNYYLVETFGGIITAALVVGVVLDVIITIGLCVYIRRLSTSPTKMPDGSQQLVRGLISWAIETGLITSLTSVTVVITFQTMKHDCTFYFGIWLALYTFLAKLYSNSLLVSLNARARHREYVRTGSSDPALSWNCAQKLDDVNEATPAAIHQESKDWAVSLPAAAFSPRGHENLEYLTLFLPSPPFPWSPRDFEDLLLFSPCRLLTSRAIPAPMTISYGLATPEILGALEIGVMLSLVMFGVILLQAYTYFTQNCSADSRWLKIFVGIVMFLELGHSVAACHALYYFTISLAGMPEELKATNSYTLSVTPVFETIITASIQVAAVLASLLSTTDARRQGFFAFRIWVLSGSLRVSIVCWVIAAIRLATGLMMSTFSLLDVSREPNSTYIADTYGDFFTAALVMGVALDVVITIGMCACIRRLYTTPVELPNGSKQVVRGLICWVIETGLITSLTSLAVVITFQTMKHNWVWLGLYTVLAKLYSNSLLVSLNARARHRESVRTGGSNLPPPPKLFRKDDGDGMAFSTASHPRSKNWAPSPPEAVFSFKGYQNV</sequence>
<evidence type="ECO:0000256" key="1">
    <source>
        <dbReference type="SAM" id="Phobius"/>
    </source>
</evidence>
<feature type="domain" description="DUF6534" evidence="2">
    <location>
        <begin position="588"/>
        <end position="677"/>
    </location>
</feature>
<feature type="transmembrane region" description="Helical" evidence="1">
    <location>
        <begin position="192"/>
        <end position="219"/>
    </location>
</feature>
<accession>A0AAD2HE24</accession>
<feature type="transmembrane region" description="Helical" evidence="1">
    <location>
        <begin position="240"/>
        <end position="265"/>
    </location>
</feature>
<dbReference type="AlphaFoldDB" id="A0AAD2HE24"/>
<feature type="transmembrane region" description="Helical" evidence="1">
    <location>
        <begin position="124"/>
        <end position="145"/>
    </location>
</feature>
<keyword evidence="1" id="KW-0812">Transmembrane</keyword>
<feature type="transmembrane region" description="Helical" evidence="1">
    <location>
        <begin position="271"/>
        <end position="292"/>
    </location>
</feature>
<dbReference type="EMBL" id="CAVNYO010000403">
    <property type="protein sequence ID" value="CAK5274994.1"/>
    <property type="molecule type" value="Genomic_DNA"/>
</dbReference>
<feature type="transmembrane region" description="Helical" evidence="1">
    <location>
        <begin position="414"/>
        <end position="435"/>
    </location>
</feature>
<feature type="transmembrane region" description="Helical" evidence="1">
    <location>
        <begin position="652"/>
        <end position="675"/>
    </location>
</feature>
<name>A0AAD2HE24_9AGAR</name>
<dbReference type="InterPro" id="IPR045339">
    <property type="entry name" value="DUF6534"/>
</dbReference>
<feature type="transmembrane region" description="Helical" evidence="1">
    <location>
        <begin position="535"/>
        <end position="559"/>
    </location>
</feature>
<dbReference type="Proteomes" id="UP001295794">
    <property type="component" value="Unassembled WGS sequence"/>
</dbReference>
<evidence type="ECO:0000313" key="4">
    <source>
        <dbReference type="Proteomes" id="UP001295794"/>
    </source>
</evidence>
<dbReference type="Pfam" id="PF20152">
    <property type="entry name" value="DUF6534"/>
    <property type="match status" value="2"/>
</dbReference>
<feature type="transmembrane region" description="Helical" evidence="1">
    <location>
        <begin position="81"/>
        <end position="104"/>
    </location>
</feature>
<dbReference type="PANTHER" id="PTHR40465">
    <property type="entry name" value="CHROMOSOME 1, WHOLE GENOME SHOTGUN SEQUENCE"/>
    <property type="match status" value="1"/>
</dbReference>
<evidence type="ECO:0000259" key="2">
    <source>
        <dbReference type="Pfam" id="PF20152"/>
    </source>
</evidence>
<keyword evidence="1" id="KW-1133">Transmembrane helix</keyword>
<protein>
    <recommendedName>
        <fullName evidence="2">DUF6534 domain-containing protein</fullName>
    </recommendedName>
</protein>
<comment type="caution">
    <text evidence="3">The sequence shown here is derived from an EMBL/GenBank/DDBJ whole genome shotgun (WGS) entry which is preliminary data.</text>
</comment>
<feature type="transmembrane region" description="Helical" evidence="1">
    <location>
        <begin position="157"/>
        <end position="180"/>
    </location>
</feature>
<keyword evidence="1" id="KW-0472">Membrane</keyword>
<reference evidence="3" key="1">
    <citation type="submission" date="2023-11" db="EMBL/GenBank/DDBJ databases">
        <authorList>
            <person name="De Vega J J."/>
            <person name="De Vega J J."/>
        </authorList>
    </citation>
    <scope>NUCLEOTIDE SEQUENCE</scope>
</reference>
<keyword evidence="4" id="KW-1185">Reference proteome</keyword>
<dbReference type="PANTHER" id="PTHR40465:SF1">
    <property type="entry name" value="DUF6534 DOMAIN-CONTAINING PROTEIN"/>
    <property type="match status" value="1"/>
</dbReference>
<feature type="non-terminal residue" evidence="3">
    <location>
        <position position="1"/>
    </location>
</feature>